<organism evidence="1 2">
    <name type="scientific">BD1-7 clade bacterium</name>
    <dbReference type="NCBI Taxonomy" id="2029982"/>
    <lineage>
        <taxon>Bacteria</taxon>
        <taxon>Pseudomonadati</taxon>
        <taxon>Pseudomonadota</taxon>
        <taxon>Gammaproteobacteria</taxon>
        <taxon>Cellvibrionales</taxon>
        <taxon>Spongiibacteraceae</taxon>
        <taxon>BD1-7 clade</taxon>
    </lineage>
</organism>
<dbReference type="EMBL" id="CACSII010000001">
    <property type="protein sequence ID" value="CAA0079863.1"/>
    <property type="molecule type" value="Genomic_DNA"/>
</dbReference>
<accession>A0A5S9MRR8</accession>
<name>A0A5S9MRR8_9GAMM</name>
<protein>
    <submittedName>
        <fullName evidence="1">Uncharacterized protein</fullName>
    </submittedName>
</protein>
<sequence length="640" mass="71422">MNKAYLSTLILAGVLSACSSQPSVTDQDILIASNRGELLSLYSQLEDELKDVKPSSATATEIRLNLGKVGKKIAQEKERQILDRLDRDIPGQTMTVLSQTIEDALALEPYDSATYLALRLELEQAFNDKQLAVEQKESEFQRLGDDQVARKVELLDEMAAIYGGDKAAETLVRKQTYIDTTIQKARSEMRSKRYENALSLVNQLETIVPENPALKELRKGLSFGEYEQQLWDALAAGNTDEAYSLLIHLSKVPGYMESHADVVSIADDISQYFIATGNKAMSSYSVVSAYQAYSKARALKVATNKAADYTTEELKFIEFVAKRARGYLSKGNVTPAYGYLSVLEEFNPDHELLVEHAQNINNRVLDMATIKILVSDYADDAKGYQLGKLLTQSLLQTFDRQHLRDVTMTLASSVNASDIAAISESENALSYYFMSGEILQAGVQTLNDTENEARRVHVSYQRIENPDYIAWTKLSKREKRNASEPPATIEQPVYQTVNIEHLNIEKNAEVYSTYRVVDHTRTEVFVSDALSESVTHASKGTSALEQGEFKQPAVAADVLGDKEMLDQALVKTANAVSLKVLDSRVKFFDVYTQTADKAMVDKSYNQALTYYSLRNVINQAGATPDELLLSKLRLSALYWK</sequence>
<proteinExistence type="predicted"/>
<dbReference type="Proteomes" id="UP000434580">
    <property type="component" value="Unassembled WGS sequence"/>
</dbReference>
<dbReference type="AlphaFoldDB" id="A0A5S9MRR8"/>
<reference evidence="1 2" key="1">
    <citation type="submission" date="2019-11" db="EMBL/GenBank/DDBJ databases">
        <authorList>
            <person name="Holert J."/>
        </authorList>
    </citation>
    <scope>NUCLEOTIDE SEQUENCE [LARGE SCALE GENOMIC DNA]</scope>
    <source>
        <strain evidence="1">BC5_2</strain>
    </source>
</reference>
<evidence type="ECO:0000313" key="1">
    <source>
        <dbReference type="EMBL" id="CAA0079863.1"/>
    </source>
</evidence>
<dbReference type="PROSITE" id="PS51257">
    <property type="entry name" value="PROKAR_LIPOPROTEIN"/>
    <property type="match status" value="1"/>
</dbReference>
<dbReference type="OrthoDB" id="6188824at2"/>
<evidence type="ECO:0000313" key="2">
    <source>
        <dbReference type="Proteomes" id="UP000434580"/>
    </source>
</evidence>
<gene>
    <name evidence="1" type="ORF">DPBNPPHM_00186</name>
</gene>